<feature type="transmembrane region" description="Helical" evidence="5">
    <location>
        <begin position="302"/>
        <end position="324"/>
    </location>
</feature>
<evidence type="ECO:0000256" key="5">
    <source>
        <dbReference type="SAM" id="Phobius"/>
    </source>
</evidence>
<accession>A0A9P8TJ51</accession>
<dbReference type="OrthoDB" id="196103at2759"/>
<evidence type="ECO:0000256" key="4">
    <source>
        <dbReference type="ARBA" id="ARBA00023136"/>
    </source>
</evidence>
<organism evidence="6 7">
    <name type="scientific">Wickerhamomyces mucosus</name>
    <dbReference type="NCBI Taxonomy" id="1378264"/>
    <lineage>
        <taxon>Eukaryota</taxon>
        <taxon>Fungi</taxon>
        <taxon>Dikarya</taxon>
        <taxon>Ascomycota</taxon>
        <taxon>Saccharomycotina</taxon>
        <taxon>Saccharomycetes</taxon>
        <taxon>Phaffomycetales</taxon>
        <taxon>Wickerhamomycetaceae</taxon>
        <taxon>Wickerhamomyces</taxon>
    </lineage>
</organism>
<feature type="transmembrane region" description="Helical" evidence="5">
    <location>
        <begin position="110"/>
        <end position="134"/>
    </location>
</feature>
<gene>
    <name evidence="6" type="ORF">WICMUC_000453</name>
</gene>
<dbReference type="SUPFAM" id="SSF103473">
    <property type="entry name" value="MFS general substrate transporter"/>
    <property type="match status" value="1"/>
</dbReference>
<evidence type="ECO:0000256" key="1">
    <source>
        <dbReference type="ARBA" id="ARBA00004141"/>
    </source>
</evidence>
<dbReference type="GO" id="GO:0022857">
    <property type="term" value="F:transmembrane transporter activity"/>
    <property type="evidence" value="ECO:0007669"/>
    <property type="project" value="InterPro"/>
</dbReference>
<keyword evidence="7" id="KW-1185">Reference proteome</keyword>
<dbReference type="Pfam" id="PF07690">
    <property type="entry name" value="MFS_1"/>
    <property type="match status" value="1"/>
</dbReference>
<comment type="caution">
    <text evidence="6">The sequence shown here is derived from an EMBL/GenBank/DDBJ whole genome shotgun (WGS) entry which is preliminary data.</text>
</comment>
<evidence type="ECO:0000256" key="3">
    <source>
        <dbReference type="ARBA" id="ARBA00022989"/>
    </source>
</evidence>
<dbReference type="PANTHER" id="PTHR23294">
    <property type="entry name" value="ET TRANSLATION PRODUCT-RELATED"/>
    <property type="match status" value="1"/>
</dbReference>
<dbReference type="InterPro" id="IPR051617">
    <property type="entry name" value="UNC-93-like_regulator"/>
</dbReference>
<keyword evidence="4 5" id="KW-0472">Membrane</keyword>
<dbReference type="Gene3D" id="1.20.1250.20">
    <property type="entry name" value="MFS general substrate transporter like domains"/>
    <property type="match status" value="1"/>
</dbReference>
<dbReference type="InterPro" id="IPR036259">
    <property type="entry name" value="MFS_trans_sf"/>
</dbReference>
<feature type="transmembrane region" description="Helical" evidence="5">
    <location>
        <begin position="344"/>
        <end position="365"/>
    </location>
</feature>
<evidence type="ECO:0000313" key="7">
    <source>
        <dbReference type="Proteomes" id="UP000769528"/>
    </source>
</evidence>
<dbReference type="AlphaFoldDB" id="A0A9P8TJ51"/>
<feature type="transmembrane region" description="Helical" evidence="5">
    <location>
        <begin position="12"/>
        <end position="34"/>
    </location>
</feature>
<dbReference type="Proteomes" id="UP000769528">
    <property type="component" value="Unassembled WGS sequence"/>
</dbReference>
<dbReference type="InterPro" id="IPR011701">
    <property type="entry name" value="MFS"/>
</dbReference>
<feature type="transmembrane region" description="Helical" evidence="5">
    <location>
        <begin position="273"/>
        <end position="290"/>
    </location>
</feature>
<feature type="transmembrane region" description="Helical" evidence="5">
    <location>
        <begin position="54"/>
        <end position="74"/>
    </location>
</feature>
<keyword evidence="3 5" id="KW-1133">Transmembrane helix</keyword>
<dbReference type="PANTHER" id="PTHR23294:SF19">
    <property type="entry name" value="DUF895 DOMAIN MEMBRANE PROTEIN-RELATED"/>
    <property type="match status" value="1"/>
</dbReference>
<evidence type="ECO:0000313" key="6">
    <source>
        <dbReference type="EMBL" id="KAH3680271.1"/>
    </source>
</evidence>
<comment type="subcellular location">
    <subcellularLocation>
        <location evidence="1">Membrane</location>
        <topology evidence="1">Multi-pass membrane protein</topology>
    </subcellularLocation>
</comment>
<feature type="transmembrane region" description="Helical" evidence="5">
    <location>
        <begin position="81"/>
        <end position="98"/>
    </location>
</feature>
<feature type="transmembrane region" description="Helical" evidence="5">
    <location>
        <begin position="403"/>
        <end position="426"/>
    </location>
</feature>
<proteinExistence type="predicted"/>
<sequence length="466" mass="52073">MTSQDTKTKLKVFYRSVAFQAVIIGLISFTQPGIRGAIGFLGAGGLAKPSTSNVSNALMFAMMAAFAPFFSILTNKAGVKPVAFVGGMGGVFVSSALYENSRSGNQWYIYLGSIISGIFTAAFWTSEATVCILYPDDRTRGLFIGIWQGISKVGGVIAGAIAFSLNLKGTSAKEAVSLNTYIVLFSIQCLGPFLALLLSNPEKLHRKDGRTLRTNITQESLKQRFQAFSKIFKRKEILFLTPLFLVTTFWKPFESNYMAKHFTVRVRGLNSLLTSIVQLLTDVGMAVFLDNKWTSKKIKARYTWIGVNILMVAFFVYSIYIQYWLDHNPQPRIDWNDAAFRKTYIPMVVFIISGEACFNWLYWIIGYFHFSPAEVSLISGFIRSTEALGQTISYAIAYTHPNLLMNVSLSAGLYFAAAPFVTYGIWKYVDNEEVQDYYNSDSELQLESGEFQDERKNAESISVASI</sequence>
<dbReference type="EMBL" id="JAEUBF010000148">
    <property type="protein sequence ID" value="KAH3680271.1"/>
    <property type="molecule type" value="Genomic_DNA"/>
</dbReference>
<feature type="transmembrane region" description="Helical" evidence="5">
    <location>
        <begin position="178"/>
        <end position="198"/>
    </location>
</feature>
<reference evidence="6" key="2">
    <citation type="submission" date="2021-01" db="EMBL/GenBank/DDBJ databases">
        <authorList>
            <person name="Schikora-Tamarit M.A."/>
        </authorList>
    </citation>
    <scope>NUCLEOTIDE SEQUENCE</scope>
    <source>
        <strain evidence="6">CBS6341</strain>
    </source>
</reference>
<protein>
    <submittedName>
        <fullName evidence="6">Uncharacterized protein</fullName>
    </submittedName>
</protein>
<reference evidence="6" key="1">
    <citation type="journal article" date="2021" name="Open Biol.">
        <title>Shared evolutionary footprints suggest mitochondrial oxidative damage underlies multiple complex I losses in fungi.</title>
        <authorList>
            <person name="Schikora-Tamarit M.A."/>
            <person name="Marcet-Houben M."/>
            <person name="Nosek J."/>
            <person name="Gabaldon T."/>
        </authorList>
    </citation>
    <scope>NUCLEOTIDE SEQUENCE</scope>
    <source>
        <strain evidence="6">CBS6341</strain>
    </source>
</reference>
<name>A0A9P8TJ51_9ASCO</name>
<dbReference type="GO" id="GO:0016020">
    <property type="term" value="C:membrane"/>
    <property type="evidence" value="ECO:0007669"/>
    <property type="project" value="UniProtKB-SubCell"/>
</dbReference>
<evidence type="ECO:0000256" key="2">
    <source>
        <dbReference type="ARBA" id="ARBA00022692"/>
    </source>
</evidence>
<keyword evidence="2 5" id="KW-0812">Transmembrane</keyword>
<feature type="transmembrane region" description="Helical" evidence="5">
    <location>
        <begin position="141"/>
        <end position="166"/>
    </location>
</feature>